<dbReference type="EMBL" id="LGKN01000003">
    <property type="protein sequence ID" value="KPL89363.1"/>
    <property type="molecule type" value="Genomic_DNA"/>
</dbReference>
<dbReference type="OrthoDB" id="9802846at2"/>
<dbReference type="RefSeq" id="WP_054494075.1">
    <property type="nucleotide sequence ID" value="NZ_BBZA01000253.1"/>
</dbReference>
<keyword evidence="4" id="KW-1185">Reference proteome</keyword>
<evidence type="ECO:0000313" key="3">
    <source>
        <dbReference type="EMBL" id="KPL89363.1"/>
    </source>
</evidence>
<dbReference type="AlphaFoldDB" id="A0A0M9UDT2"/>
<reference evidence="4" key="3">
    <citation type="submission" date="2015-08" db="EMBL/GenBank/DDBJ databases">
        <title>Draft Genome Sequence of a Heterotrophic Facultative Anaerobic Bacterium Ardenticatena maritima Strain 110S.</title>
        <authorList>
            <person name="Kawaichi S."/>
            <person name="Yoshida T."/>
            <person name="Sako Y."/>
            <person name="Nakamura R."/>
        </authorList>
    </citation>
    <scope>NUCLEOTIDE SEQUENCE [LARGE SCALE GENOMIC DNA]</scope>
    <source>
        <strain evidence="4">110S</strain>
    </source>
</reference>
<sequence length="129" mass="14706">MNTAKLFGKGISFPPRIGEDGRMVWSEGPQNIRENIQVILLTDLRERLMRPGFGGGLRTFLFQPNITSTHRLIEERVRQALARWEPRIRVEQVLVQEDENDPQTAIVTIEYSLVATQARDRATVGLHLG</sequence>
<evidence type="ECO:0000313" key="4">
    <source>
        <dbReference type="Proteomes" id="UP000037784"/>
    </source>
</evidence>
<dbReference type="Proteomes" id="UP000037784">
    <property type="component" value="Unassembled WGS sequence"/>
</dbReference>
<dbReference type="Proteomes" id="UP000050502">
    <property type="component" value="Unassembled WGS sequence"/>
</dbReference>
<dbReference type="Gene3D" id="3.10.450.40">
    <property type="match status" value="1"/>
</dbReference>
<evidence type="ECO:0000259" key="1">
    <source>
        <dbReference type="Pfam" id="PF04965"/>
    </source>
</evidence>
<dbReference type="SUPFAM" id="SSF160719">
    <property type="entry name" value="gpW/gp25-like"/>
    <property type="match status" value="1"/>
</dbReference>
<reference evidence="3 5" key="2">
    <citation type="submission" date="2015-07" db="EMBL/GenBank/DDBJ databases">
        <title>Whole genome sequence of Ardenticatena maritima DSM 23922.</title>
        <authorList>
            <person name="Hemp J."/>
            <person name="Ward L.M."/>
            <person name="Pace L.A."/>
            <person name="Fischer W.W."/>
        </authorList>
    </citation>
    <scope>NUCLEOTIDE SEQUENCE [LARGE SCALE GENOMIC DNA]</scope>
    <source>
        <strain evidence="3 5">110S</strain>
    </source>
</reference>
<accession>A0A0M9UDT2</accession>
<comment type="caution">
    <text evidence="2">The sequence shown here is derived from an EMBL/GenBank/DDBJ whole genome shotgun (WGS) entry which is preliminary data.</text>
</comment>
<feature type="domain" description="IraD/Gp25-like" evidence="1">
    <location>
        <begin position="27"/>
        <end position="117"/>
    </location>
</feature>
<reference evidence="2 4" key="1">
    <citation type="journal article" date="2015" name="Genome Announc.">
        <title>Draft Genome Sequence of a Heterotrophic Facultative Anaerobic Thermophilic Bacterium, Ardenticatena maritima Strain 110ST.</title>
        <authorList>
            <person name="Kawaichi S."/>
            <person name="Yoshida T."/>
            <person name="Sako Y."/>
            <person name="Nakamura R."/>
        </authorList>
    </citation>
    <scope>NUCLEOTIDE SEQUENCE [LARGE SCALE GENOMIC DNA]</scope>
    <source>
        <strain evidence="2 4">110S</strain>
    </source>
</reference>
<evidence type="ECO:0000313" key="2">
    <source>
        <dbReference type="EMBL" id="GAP64388.1"/>
    </source>
</evidence>
<proteinExistence type="predicted"/>
<protein>
    <submittedName>
        <fullName evidence="3">Tail protein</fullName>
    </submittedName>
</protein>
<organism evidence="2 4">
    <name type="scientific">Ardenticatena maritima</name>
    <dbReference type="NCBI Taxonomy" id="872965"/>
    <lineage>
        <taxon>Bacteria</taxon>
        <taxon>Bacillati</taxon>
        <taxon>Chloroflexota</taxon>
        <taxon>Ardenticatenia</taxon>
        <taxon>Ardenticatenales</taxon>
        <taxon>Ardenticatenaceae</taxon>
        <taxon>Ardenticatena</taxon>
    </lineage>
</organism>
<dbReference type="STRING" id="872965.SE16_02590"/>
<dbReference type="EMBL" id="BBZA01000253">
    <property type="protein sequence ID" value="GAP64388.1"/>
    <property type="molecule type" value="Genomic_DNA"/>
</dbReference>
<name>A0A0M9UDT2_9CHLR</name>
<gene>
    <name evidence="2" type="ORF">ARMA_2811</name>
    <name evidence="3" type="ORF">SE16_02590</name>
</gene>
<dbReference type="Pfam" id="PF04965">
    <property type="entry name" value="GPW_gp25"/>
    <property type="match status" value="1"/>
</dbReference>
<evidence type="ECO:0000313" key="5">
    <source>
        <dbReference type="Proteomes" id="UP000050502"/>
    </source>
</evidence>
<dbReference type="InParanoid" id="A0A0M9UDT2"/>
<dbReference type="InterPro" id="IPR007048">
    <property type="entry name" value="IraD/Gp25-like"/>
</dbReference>